<accession>A0A438G888</accession>
<gene>
    <name evidence="2" type="ORF">CK203_062841</name>
</gene>
<comment type="caution">
    <text evidence="2">The sequence shown here is derived from an EMBL/GenBank/DDBJ whole genome shotgun (WGS) entry which is preliminary data.</text>
</comment>
<organism evidence="2 3">
    <name type="scientific">Vitis vinifera</name>
    <name type="common">Grape</name>
    <dbReference type="NCBI Taxonomy" id="29760"/>
    <lineage>
        <taxon>Eukaryota</taxon>
        <taxon>Viridiplantae</taxon>
        <taxon>Streptophyta</taxon>
        <taxon>Embryophyta</taxon>
        <taxon>Tracheophyta</taxon>
        <taxon>Spermatophyta</taxon>
        <taxon>Magnoliopsida</taxon>
        <taxon>eudicotyledons</taxon>
        <taxon>Gunneridae</taxon>
        <taxon>Pentapetalae</taxon>
        <taxon>rosids</taxon>
        <taxon>Vitales</taxon>
        <taxon>Vitaceae</taxon>
        <taxon>Viteae</taxon>
        <taxon>Vitis</taxon>
    </lineage>
</organism>
<sequence>MLTFIPSPTKKKRCGEKGKRKAVKPPGSKEGNDQRASGQQSTSKRRRFGGYIGCLKAWKLETLAASVLPRSSCQRVLCLPPTCSARDTQTASTGSRYRPATCGVGSRQSSLLLLTGKAGVGRRLRLVPHPAAGTPPALPACLLNGLIKT</sequence>
<evidence type="ECO:0000256" key="1">
    <source>
        <dbReference type="SAM" id="MobiDB-lite"/>
    </source>
</evidence>
<proteinExistence type="predicted"/>
<dbReference type="EMBL" id="QGNW01000535">
    <property type="protein sequence ID" value="RVW68416.1"/>
    <property type="molecule type" value="Genomic_DNA"/>
</dbReference>
<dbReference type="AlphaFoldDB" id="A0A438G888"/>
<protein>
    <submittedName>
        <fullName evidence="2">Uncharacterized protein</fullName>
    </submittedName>
</protein>
<evidence type="ECO:0000313" key="2">
    <source>
        <dbReference type="EMBL" id="RVW68416.1"/>
    </source>
</evidence>
<feature type="compositionally biased region" description="Basic residues" evidence="1">
    <location>
        <begin position="9"/>
        <end position="23"/>
    </location>
</feature>
<reference evidence="2 3" key="1">
    <citation type="journal article" date="2018" name="PLoS Genet.">
        <title>Population sequencing reveals clonal diversity and ancestral inbreeding in the grapevine cultivar Chardonnay.</title>
        <authorList>
            <person name="Roach M.J."/>
            <person name="Johnson D.L."/>
            <person name="Bohlmann J."/>
            <person name="van Vuuren H.J."/>
            <person name="Jones S.J."/>
            <person name="Pretorius I.S."/>
            <person name="Schmidt S.A."/>
            <person name="Borneman A.R."/>
        </authorList>
    </citation>
    <scope>NUCLEOTIDE SEQUENCE [LARGE SCALE GENOMIC DNA]</scope>
    <source>
        <strain evidence="3">cv. Chardonnay</strain>
        <tissue evidence="2">Leaf</tissue>
    </source>
</reference>
<name>A0A438G888_VITVI</name>
<dbReference type="Proteomes" id="UP000288805">
    <property type="component" value="Unassembled WGS sequence"/>
</dbReference>
<feature type="region of interest" description="Disordered" evidence="1">
    <location>
        <begin position="1"/>
        <end position="44"/>
    </location>
</feature>
<evidence type="ECO:0000313" key="3">
    <source>
        <dbReference type="Proteomes" id="UP000288805"/>
    </source>
</evidence>